<gene>
    <name evidence="1" type="ORF">SK128_010129</name>
</gene>
<dbReference type="Proteomes" id="UP001381693">
    <property type="component" value="Unassembled WGS sequence"/>
</dbReference>
<protein>
    <submittedName>
        <fullName evidence="1">Uncharacterized protein</fullName>
    </submittedName>
</protein>
<feature type="non-terminal residue" evidence="1">
    <location>
        <position position="1"/>
    </location>
</feature>
<accession>A0AAN9A5K6</accession>
<organism evidence="1 2">
    <name type="scientific">Halocaridina rubra</name>
    <name type="common">Hawaiian red shrimp</name>
    <dbReference type="NCBI Taxonomy" id="373956"/>
    <lineage>
        <taxon>Eukaryota</taxon>
        <taxon>Metazoa</taxon>
        <taxon>Ecdysozoa</taxon>
        <taxon>Arthropoda</taxon>
        <taxon>Crustacea</taxon>
        <taxon>Multicrustacea</taxon>
        <taxon>Malacostraca</taxon>
        <taxon>Eumalacostraca</taxon>
        <taxon>Eucarida</taxon>
        <taxon>Decapoda</taxon>
        <taxon>Pleocyemata</taxon>
        <taxon>Caridea</taxon>
        <taxon>Atyoidea</taxon>
        <taxon>Atyidae</taxon>
        <taxon>Halocaridina</taxon>
    </lineage>
</organism>
<feature type="non-terminal residue" evidence="1">
    <location>
        <position position="59"/>
    </location>
</feature>
<evidence type="ECO:0000313" key="2">
    <source>
        <dbReference type="Proteomes" id="UP001381693"/>
    </source>
</evidence>
<keyword evidence="2" id="KW-1185">Reference proteome</keyword>
<dbReference type="EMBL" id="JAXCGZ010011390">
    <property type="protein sequence ID" value="KAK7075009.1"/>
    <property type="molecule type" value="Genomic_DNA"/>
</dbReference>
<name>A0AAN9A5K6_HALRR</name>
<evidence type="ECO:0000313" key="1">
    <source>
        <dbReference type="EMBL" id="KAK7075009.1"/>
    </source>
</evidence>
<sequence>NPSCSFTLRGRKIIRKEFPFPSPLPVGWVDYYVGNTMAEFPFPSPLPVGSTFTLVIRWR</sequence>
<reference evidence="1 2" key="1">
    <citation type="submission" date="2023-11" db="EMBL/GenBank/DDBJ databases">
        <title>Halocaridina rubra genome assembly.</title>
        <authorList>
            <person name="Smith C."/>
        </authorList>
    </citation>
    <scope>NUCLEOTIDE SEQUENCE [LARGE SCALE GENOMIC DNA]</scope>
    <source>
        <strain evidence="1">EP-1</strain>
        <tissue evidence="1">Whole</tissue>
    </source>
</reference>
<comment type="caution">
    <text evidence="1">The sequence shown here is derived from an EMBL/GenBank/DDBJ whole genome shotgun (WGS) entry which is preliminary data.</text>
</comment>
<dbReference type="AlphaFoldDB" id="A0AAN9A5K6"/>
<proteinExistence type="predicted"/>